<evidence type="ECO:0000313" key="2">
    <source>
        <dbReference type="EMBL" id="CRI42547.1"/>
    </source>
</evidence>
<dbReference type="AlphaFoldDB" id="A0A0F7X1T9"/>
<sequence>MDPASPVAPHVLQDHVQLSSEELSALSSGVSRVKKLTIAIMILSLIAISLVACGLFLTGSAPLQLSIWIAASCITLSMLVCACWRYKISNALEKTKVAHES</sequence>
<evidence type="ECO:0000256" key="1">
    <source>
        <dbReference type="SAM" id="Phobius"/>
    </source>
</evidence>
<reference evidence="2" key="1">
    <citation type="submission" date="2015-05" db="EMBL/GenBank/DDBJ databases">
        <authorList>
            <person name="Rattei Thomas"/>
        </authorList>
    </citation>
    <scope>NUCLEOTIDE SEQUENCE</scope>
    <source>
        <strain evidence="2">DC9</strain>
    </source>
</reference>
<accession>A0A0F7X1T9</accession>
<keyword evidence="1" id="KW-0812">Transmembrane</keyword>
<keyword evidence="1" id="KW-1133">Transmembrane helix</keyword>
<keyword evidence="1" id="KW-0472">Membrane</keyword>
<organism evidence="2">
    <name type="scientific">Chlamydia pneumoniae</name>
    <name type="common">Chlamydophila pneumoniae</name>
    <dbReference type="NCBI Taxonomy" id="83558"/>
    <lineage>
        <taxon>Bacteria</taxon>
        <taxon>Pseudomonadati</taxon>
        <taxon>Chlamydiota</taxon>
        <taxon>Chlamydiia</taxon>
        <taxon>Chlamydiales</taxon>
        <taxon>Chlamydiaceae</taxon>
        <taxon>Chlamydia/Chlamydophila group</taxon>
        <taxon>Chlamydia</taxon>
    </lineage>
</organism>
<proteinExistence type="predicted"/>
<feature type="transmembrane region" description="Helical" evidence="1">
    <location>
        <begin position="65"/>
        <end position="86"/>
    </location>
</feature>
<feature type="transmembrane region" description="Helical" evidence="1">
    <location>
        <begin position="36"/>
        <end position="59"/>
    </location>
</feature>
<dbReference type="EMBL" id="LN847049">
    <property type="protein sequence ID" value="CRI42547.1"/>
    <property type="molecule type" value="Genomic_DNA"/>
</dbReference>
<gene>
    <name evidence="2" type="ORF">BN1224_DC9_BS_00300</name>
</gene>
<protein>
    <submittedName>
        <fullName evidence="2">Uncharacterized protein</fullName>
    </submittedName>
</protein>
<name>A0A0F7X1T9_CHLPN</name>